<evidence type="ECO:0000313" key="3">
    <source>
        <dbReference type="Proteomes" id="UP000261174"/>
    </source>
</evidence>
<keyword evidence="3" id="KW-1185">Reference proteome</keyword>
<sequence>MNKPMQTLALAVLFLSLLVYGCTAEKAPAPDSGITVTACDTAVITSAYILTAVSDKCTSRGCHKGTGSTASTNFTTYAGIKGYITSNEALWKSRVTGADADMPPGSTKLTQGMKDSIDCWISHGMPE</sequence>
<protein>
    <recommendedName>
        <fullName evidence="4">Cytochrome c domain-containing protein</fullName>
    </recommendedName>
</protein>
<dbReference type="Proteomes" id="UP000261174">
    <property type="component" value="Unassembled WGS sequence"/>
</dbReference>
<keyword evidence="1" id="KW-0732">Signal</keyword>
<proteinExistence type="predicted"/>
<feature type="chain" id="PRO_5017756481" description="Cytochrome c domain-containing protein" evidence="1">
    <location>
        <begin position="22"/>
        <end position="127"/>
    </location>
</feature>
<comment type="caution">
    <text evidence="2">The sequence shown here is derived from an EMBL/GenBank/DDBJ whole genome shotgun (WGS) entry which is preliminary data.</text>
</comment>
<accession>A0A3E1P4L3</accession>
<evidence type="ECO:0008006" key="4">
    <source>
        <dbReference type="Google" id="ProtNLM"/>
    </source>
</evidence>
<organism evidence="2 3">
    <name type="scientific">Chitinophaga silvisoli</name>
    <dbReference type="NCBI Taxonomy" id="2291814"/>
    <lineage>
        <taxon>Bacteria</taxon>
        <taxon>Pseudomonadati</taxon>
        <taxon>Bacteroidota</taxon>
        <taxon>Chitinophagia</taxon>
        <taxon>Chitinophagales</taxon>
        <taxon>Chitinophagaceae</taxon>
        <taxon>Chitinophaga</taxon>
    </lineage>
</organism>
<dbReference type="AlphaFoldDB" id="A0A3E1P4L3"/>
<feature type="signal peptide" evidence="1">
    <location>
        <begin position="1"/>
        <end position="21"/>
    </location>
</feature>
<reference evidence="2 3" key="1">
    <citation type="submission" date="2018-08" db="EMBL/GenBank/DDBJ databases">
        <title>Chitinophaga sp. K20C18050901, a novel bacterium isolated from forest soil.</title>
        <authorList>
            <person name="Wang C."/>
        </authorList>
    </citation>
    <scope>NUCLEOTIDE SEQUENCE [LARGE SCALE GENOMIC DNA]</scope>
    <source>
        <strain evidence="2 3">K20C18050901</strain>
    </source>
</reference>
<evidence type="ECO:0000256" key="1">
    <source>
        <dbReference type="SAM" id="SignalP"/>
    </source>
</evidence>
<dbReference type="EMBL" id="QTJV01000002">
    <property type="protein sequence ID" value="RFM35112.1"/>
    <property type="molecule type" value="Genomic_DNA"/>
</dbReference>
<name>A0A3E1P4L3_9BACT</name>
<evidence type="ECO:0000313" key="2">
    <source>
        <dbReference type="EMBL" id="RFM35112.1"/>
    </source>
</evidence>
<dbReference type="PROSITE" id="PS51257">
    <property type="entry name" value="PROKAR_LIPOPROTEIN"/>
    <property type="match status" value="1"/>
</dbReference>
<gene>
    <name evidence="2" type="ORF">DXN04_06865</name>
</gene>